<accession>A0A1I7IWE3</accession>
<evidence type="ECO:0000313" key="1">
    <source>
        <dbReference type="EMBL" id="SFU77257.1"/>
    </source>
</evidence>
<reference evidence="1 2" key="1">
    <citation type="submission" date="2016-10" db="EMBL/GenBank/DDBJ databases">
        <authorList>
            <person name="de Groot N.N."/>
        </authorList>
    </citation>
    <scope>NUCLEOTIDE SEQUENCE [LARGE SCALE GENOMIC DNA]</scope>
    <source>
        <strain evidence="1 2">Nl14</strain>
    </source>
</reference>
<sequence>MLDLKAKAAECGVLNFGRWTREEIGVDIDEYVIERQLRKANQIDNGITDNSLPPCKVAPPLQRVKATCRQSEVFLQMKNLTSDELCIRLVGDYGEMQLASSNMLEVIARGESKRFTFSDLDLWDRRSARVNSQGMVLLGMARKLNPPNTPQNAKKISRLREIIRKNFGVQDDPSLSICVHPDGCHAFRSLMRVD</sequence>
<organism evidence="1 2">
    <name type="scientific">Nitrosospira multiformis</name>
    <dbReference type="NCBI Taxonomy" id="1231"/>
    <lineage>
        <taxon>Bacteria</taxon>
        <taxon>Pseudomonadati</taxon>
        <taxon>Pseudomonadota</taxon>
        <taxon>Betaproteobacteria</taxon>
        <taxon>Nitrosomonadales</taxon>
        <taxon>Nitrosomonadaceae</taxon>
        <taxon>Nitrosospira</taxon>
    </lineage>
</organism>
<dbReference type="Proteomes" id="UP000182649">
    <property type="component" value="Unassembled WGS sequence"/>
</dbReference>
<dbReference type="AlphaFoldDB" id="A0A1I7IWE3"/>
<gene>
    <name evidence="1" type="ORF">SAMN05216417_12913</name>
</gene>
<name>A0A1I7IWE3_9PROT</name>
<protein>
    <submittedName>
        <fullName evidence="1">Uncharacterized protein</fullName>
    </submittedName>
</protein>
<dbReference type="EMBL" id="FPBZ01000029">
    <property type="protein sequence ID" value="SFU77257.1"/>
    <property type="molecule type" value="Genomic_DNA"/>
</dbReference>
<proteinExistence type="predicted"/>
<evidence type="ECO:0000313" key="2">
    <source>
        <dbReference type="Proteomes" id="UP000182649"/>
    </source>
</evidence>